<reference evidence="2" key="1">
    <citation type="submission" date="2023-07" db="EMBL/GenBank/DDBJ databases">
        <title>Novel species in the genus Lipingzhangella isolated from Sambhar Salt Lake.</title>
        <authorList>
            <person name="Jiya N."/>
            <person name="Kajale S."/>
            <person name="Sharma A."/>
        </authorList>
    </citation>
    <scope>NUCLEOTIDE SEQUENCE [LARGE SCALE GENOMIC DNA]</scope>
    <source>
        <strain evidence="2">LS1_29</strain>
    </source>
</reference>
<sequence length="93" mass="10553">MAEGDPCWRILIEETRPNHVVQSLAGHVYSAQEEAQAAARTVAREHRPRHPYILRRRTVLQHDDGTYTVLVHGLVQDLAFRVSVVRELDASSV</sequence>
<proteinExistence type="predicted"/>
<accession>A0ABU2H874</accession>
<evidence type="ECO:0000313" key="2">
    <source>
        <dbReference type="Proteomes" id="UP001250214"/>
    </source>
</evidence>
<evidence type="ECO:0000313" key="1">
    <source>
        <dbReference type="EMBL" id="MDS1271508.1"/>
    </source>
</evidence>
<dbReference type="RefSeq" id="WP_310913060.1">
    <property type="nucleotide sequence ID" value="NZ_JAVLVT010000006.1"/>
</dbReference>
<protein>
    <submittedName>
        <fullName evidence="1">Uncharacterized protein</fullName>
    </submittedName>
</protein>
<name>A0ABU2H874_9ACTN</name>
<dbReference type="EMBL" id="JAVLVT010000006">
    <property type="protein sequence ID" value="MDS1271508.1"/>
    <property type="molecule type" value="Genomic_DNA"/>
</dbReference>
<gene>
    <name evidence="1" type="ORF">RIF23_14510</name>
</gene>
<dbReference type="Proteomes" id="UP001250214">
    <property type="component" value="Unassembled WGS sequence"/>
</dbReference>
<keyword evidence="2" id="KW-1185">Reference proteome</keyword>
<organism evidence="1 2">
    <name type="scientific">Lipingzhangella rawalii</name>
    <dbReference type="NCBI Taxonomy" id="2055835"/>
    <lineage>
        <taxon>Bacteria</taxon>
        <taxon>Bacillati</taxon>
        <taxon>Actinomycetota</taxon>
        <taxon>Actinomycetes</taxon>
        <taxon>Streptosporangiales</taxon>
        <taxon>Nocardiopsidaceae</taxon>
        <taxon>Lipingzhangella</taxon>
    </lineage>
</organism>
<comment type="caution">
    <text evidence="1">The sequence shown here is derived from an EMBL/GenBank/DDBJ whole genome shotgun (WGS) entry which is preliminary data.</text>
</comment>